<evidence type="ECO:0000259" key="4">
    <source>
        <dbReference type="Pfam" id="PF13407"/>
    </source>
</evidence>
<dbReference type="CDD" id="cd19994">
    <property type="entry name" value="PBP1_ChvE"/>
    <property type="match status" value="1"/>
</dbReference>
<comment type="subcellular location">
    <subcellularLocation>
        <location evidence="1">Cell envelope</location>
    </subcellularLocation>
</comment>
<evidence type="ECO:0000313" key="6">
    <source>
        <dbReference type="Proteomes" id="UP000663937"/>
    </source>
</evidence>
<proteinExistence type="predicted"/>
<dbReference type="GO" id="GO:0030246">
    <property type="term" value="F:carbohydrate binding"/>
    <property type="evidence" value="ECO:0007669"/>
    <property type="project" value="TreeGrafter"/>
</dbReference>
<evidence type="ECO:0000313" key="5">
    <source>
        <dbReference type="EMBL" id="QTE29938.1"/>
    </source>
</evidence>
<dbReference type="InterPro" id="IPR025997">
    <property type="entry name" value="SBP_2_dom"/>
</dbReference>
<dbReference type="PANTHER" id="PTHR30036:SF1">
    <property type="entry name" value="D-XYLOSE-BINDING PERIPLASMIC PROTEIN"/>
    <property type="match status" value="1"/>
</dbReference>
<evidence type="ECO:0000256" key="1">
    <source>
        <dbReference type="ARBA" id="ARBA00004196"/>
    </source>
</evidence>
<reference evidence="5" key="1">
    <citation type="submission" date="2021-03" db="EMBL/GenBank/DDBJ databases">
        <title>Pengzhenrongella sicca gen. nov., sp. nov., a new member of suborder Micrococcineae isolated from High-Arctic tundra soil.</title>
        <authorList>
            <person name="Peng F."/>
        </authorList>
    </citation>
    <scope>NUCLEOTIDE SEQUENCE</scope>
    <source>
        <strain evidence="5">LRZ-2</strain>
    </source>
</reference>
<sequence length="369" mass="38126">MRHVTTRRAVAAALALATTTALAGCAGAPGETGAQLVGVAMPTTTSDRWIADGDNVSAQLEALGHSVDLEYAEDDVPTQISQIEAMISAGADVLIVAAIDGTKLTDVLAEAAAADIPVISYDRLIRDSPDVDYYATFDNARVGVQQATTLLQGLGVLDAGGAPTGAAGPFAVELFAGSPDDNNATVFYDGAMSVLQPYLDSGVLVVPSGQTDFATIATQGWSGETAATRMATLLPAYDGTGLRLAGILSPYDGISIALLEATAGIGYGTDAQPWPAVTGQDAEVGSIKSIIAGEQFATVYKDTRQLAEVTVSMVEAVLNDDEPQTNDVTSYDNGVVTVPAYLLTSQVVTKSNYQQVLVDSGYYTVEDLG</sequence>
<dbReference type="NCBIfam" id="NF040907">
    <property type="entry name" value="ChvE"/>
    <property type="match status" value="1"/>
</dbReference>
<gene>
    <name evidence="5" type="ORF">J4E96_02620</name>
</gene>
<accession>A0A8A4ZK15</accession>
<dbReference type="KEGG" id="psic:J4E96_02620"/>
<dbReference type="PROSITE" id="PS51257">
    <property type="entry name" value="PROKAR_LIPOPROTEIN"/>
    <property type="match status" value="1"/>
</dbReference>
<evidence type="ECO:0000256" key="2">
    <source>
        <dbReference type="ARBA" id="ARBA00022729"/>
    </source>
</evidence>
<dbReference type="InterPro" id="IPR049784">
    <property type="entry name" value="ChvE-like"/>
</dbReference>
<feature type="domain" description="Periplasmic binding protein" evidence="4">
    <location>
        <begin position="37"/>
        <end position="319"/>
    </location>
</feature>
<dbReference type="Pfam" id="PF13407">
    <property type="entry name" value="Peripla_BP_4"/>
    <property type="match status" value="1"/>
</dbReference>
<dbReference type="InterPro" id="IPR050555">
    <property type="entry name" value="Bact_Solute-Bind_Prot2"/>
</dbReference>
<name>A0A8A4ZK15_9MICO</name>
<evidence type="ECO:0000256" key="3">
    <source>
        <dbReference type="SAM" id="SignalP"/>
    </source>
</evidence>
<keyword evidence="2 3" id="KW-0732">Signal</keyword>
<keyword evidence="6" id="KW-1185">Reference proteome</keyword>
<dbReference type="Proteomes" id="UP000663937">
    <property type="component" value="Chromosome"/>
</dbReference>
<dbReference type="EMBL" id="CP071868">
    <property type="protein sequence ID" value="QTE29938.1"/>
    <property type="molecule type" value="Genomic_DNA"/>
</dbReference>
<dbReference type="PANTHER" id="PTHR30036">
    <property type="entry name" value="D-XYLOSE-BINDING PERIPLASMIC PROTEIN"/>
    <property type="match status" value="1"/>
</dbReference>
<dbReference type="Gene3D" id="3.40.50.2300">
    <property type="match status" value="2"/>
</dbReference>
<feature type="signal peptide" evidence="3">
    <location>
        <begin position="1"/>
        <end position="23"/>
    </location>
</feature>
<dbReference type="AlphaFoldDB" id="A0A8A4ZK15"/>
<organism evidence="5 6">
    <name type="scientific">Pengzhenrongella sicca</name>
    <dbReference type="NCBI Taxonomy" id="2819238"/>
    <lineage>
        <taxon>Bacteria</taxon>
        <taxon>Bacillati</taxon>
        <taxon>Actinomycetota</taxon>
        <taxon>Actinomycetes</taxon>
        <taxon>Micrococcales</taxon>
        <taxon>Pengzhenrongella</taxon>
    </lineage>
</organism>
<dbReference type="RefSeq" id="WP_227424253.1">
    <property type="nucleotide sequence ID" value="NZ_CP071868.1"/>
</dbReference>
<dbReference type="GO" id="GO:0030288">
    <property type="term" value="C:outer membrane-bounded periplasmic space"/>
    <property type="evidence" value="ECO:0007669"/>
    <property type="project" value="TreeGrafter"/>
</dbReference>
<dbReference type="InterPro" id="IPR028082">
    <property type="entry name" value="Peripla_BP_I"/>
</dbReference>
<dbReference type="SUPFAM" id="SSF53822">
    <property type="entry name" value="Periplasmic binding protein-like I"/>
    <property type="match status" value="1"/>
</dbReference>
<feature type="chain" id="PRO_5038897608" evidence="3">
    <location>
        <begin position="24"/>
        <end position="369"/>
    </location>
</feature>
<protein>
    <submittedName>
        <fullName evidence="5">Sugar-binding protein</fullName>
    </submittedName>
</protein>